<keyword evidence="3" id="KW-0378">Hydrolase</keyword>
<dbReference type="FunCoup" id="A0A1E7FDZ8">
    <property type="interactions" value="153"/>
</dbReference>
<dbReference type="PANTHER" id="PTHR12378:SF80">
    <property type="entry name" value="IP06716P-RELATED"/>
    <property type="match status" value="1"/>
</dbReference>
<reference evidence="5 6" key="1">
    <citation type="submission" date="2016-09" db="EMBL/GenBank/DDBJ databases">
        <title>Extensive genetic diversity and differential bi-allelic expression allows diatom success in the polar Southern Ocean.</title>
        <authorList>
            <consortium name="DOE Joint Genome Institute"/>
            <person name="Mock T."/>
            <person name="Otillar R.P."/>
            <person name="Strauss J."/>
            <person name="Dupont C."/>
            <person name="Frickenhaus S."/>
            <person name="Maumus F."/>
            <person name="Mcmullan M."/>
            <person name="Sanges R."/>
            <person name="Schmutz J."/>
            <person name="Toseland A."/>
            <person name="Valas R."/>
            <person name="Veluchamy A."/>
            <person name="Ward B.J."/>
            <person name="Allen A."/>
            <person name="Barry K."/>
            <person name="Falciatore A."/>
            <person name="Ferrante M."/>
            <person name="Fortunato A.E."/>
            <person name="Gloeckner G."/>
            <person name="Gruber A."/>
            <person name="Hipkin R."/>
            <person name="Janech M."/>
            <person name="Kroth P."/>
            <person name="Leese F."/>
            <person name="Lindquist E."/>
            <person name="Lyon B.R."/>
            <person name="Martin J."/>
            <person name="Mayer C."/>
            <person name="Parker M."/>
            <person name="Quesneville H."/>
            <person name="Raymond J."/>
            <person name="Uhlig C."/>
            <person name="Valentin K.U."/>
            <person name="Worden A.Z."/>
            <person name="Armbrust E.V."/>
            <person name="Bowler C."/>
            <person name="Green B."/>
            <person name="Moulton V."/>
            <person name="Van Oosterhout C."/>
            <person name="Grigoriev I."/>
        </authorList>
    </citation>
    <scope>NUCLEOTIDE SEQUENCE [LARGE SCALE GENOMIC DNA]</scope>
    <source>
        <strain evidence="5 6">CCMP1102</strain>
    </source>
</reference>
<dbReference type="InParanoid" id="A0A1E7FDZ8"/>
<proteinExistence type="inferred from homology"/>
<evidence type="ECO:0000256" key="3">
    <source>
        <dbReference type="ARBA" id="ARBA00022801"/>
    </source>
</evidence>
<evidence type="ECO:0000313" key="6">
    <source>
        <dbReference type="Proteomes" id="UP000095751"/>
    </source>
</evidence>
<dbReference type="AlphaFoldDB" id="A0A1E7FDZ8"/>
<dbReference type="Proteomes" id="UP000095751">
    <property type="component" value="Unassembled WGS sequence"/>
</dbReference>
<keyword evidence="2" id="KW-0645">Protease</keyword>
<dbReference type="KEGG" id="fcy:FRACYDRAFT_163737"/>
<dbReference type="Pfam" id="PF05903">
    <property type="entry name" value="Peptidase_C97"/>
    <property type="match status" value="1"/>
</dbReference>
<dbReference type="GO" id="GO:0006508">
    <property type="term" value="P:proteolysis"/>
    <property type="evidence" value="ECO:0007669"/>
    <property type="project" value="UniProtKB-KW"/>
</dbReference>
<evidence type="ECO:0000256" key="2">
    <source>
        <dbReference type="ARBA" id="ARBA00022670"/>
    </source>
</evidence>
<sequence>VTLNVYDVSNNPKIETINNTMKSIGYGGIFHAAIEIHGKEYSFGGTMNKKSNVSGIFPCQPKQCPMHHYRESVFLGDCELDTEQVLSILKVLRPKWMARSYNVFRKNCAFFSREFAIELGVGDLPEWVYTLA</sequence>
<dbReference type="Gene3D" id="3.90.1720.30">
    <property type="entry name" value="PPPDE domains"/>
    <property type="match status" value="1"/>
</dbReference>
<dbReference type="PANTHER" id="PTHR12378">
    <property type="entry name" value="DESUMOYLATING ISOPEPTIDASE"/>
    <property type="match status" value="1"/>
</dbReference>
<protein>
    <submittedName>
        <fullName evidence="5">DUF862-domain-containing protein</fullName>
    </submittedName>
</protein>
<keyword evidence="6" id="KW-1185">Reference proteome</keyword>
<evidence type="ECO:0000313" key="5">
    <source>
        <dbReference type="EMBL" id="OEU16377.1"/>
    </source>
</evidence>
<evidence type="ECO:0000256" key="1">
    <source>
        <dbReference type="ARBA" id="ARBA00008140"/>
    </source>
</evidence>
<dbReference type="EMBL" id="KV784358">
    <property type="protein sequence ID" value="OEU16377.1"/>
    <property type="molecule type" value="Genomic_DNA"/>
</dbReference>
<feature type="non-terminal residue" evidence="5">
    <location>
        <position position="1"/>
    </location>
</feature>
<dbReference type="GO" id="GO:0101005">
    <property type="term" value="F:deubiquitinase activity"/>
    <property type="evidence" value="ECO:0007669"/>
    <property type="project" value="TreeGrafter"/>
</dbReference>
<feature type="domain" description="PPPDE" evidence="4">
    <location>
        <begin position="1"/>
        <end position="132"/>
    </location>
</feature>
<feature type="non-terminal residue" evidence="5">
    <location>
        <position position="132"/>
    </location>
</feature>
<evidence type="ECO:0000259" key="4">
    <source>
        <dbReference type="PROSITE" id="PS51858"/>
    </source>
</evidence>
<dbReference type="InterPro" id="IPR008580">
    <property type="entry name" value="PPPDE_dom"/>
</dbReference>
<accession>A0A1E7FDZ8</accession>
<dbReference type="GO" id="GO:0016579">
    <property type="term" value="P:protein deubiquitination"/>
    <property type="evidence" value="ECO:0007669"/>
    <property type="project" value="TreeGrafter"/>
</dbReference>
<gene>
    <name evidence="5" type="ORF">FRACYDRAFT_163737</name>
</gene>
<dbReference type="InterPro" id="IPR042266">
    <property type="entry name" value="PPPDE_sf"/>
</dbReference>
<dbReference type="OrthoDB" id="412286at2759"/>
<name>A0A1E7FDZ8_9STRA</name>
<dbReference type="SMART" id="SM01179">
    <property type="entry name" value="DUF862"/>
    <property type="match status" value="1"/>
</dbReference>
<dbReference type="PROSITE" id="PS51858">
    <property type="entry name" value="PPPDE"/>
    <property type="match status" value="1"/>
</dbReference>
<organism evidence="5 6">
    <name type="scientific">Fragilariopsis cylindrus CCMP1102</name>
    <dbReference type="NCBI Taxonomy" id="635003"/>
    <lineage>
        <taxon>Eukaryota</taxon>
        <taxon>Sar</taxon>
        <taxon>Stramenopiles</taxon>
        <taxon>Ochrophyta</taxon>
        <taxon>Bacillariophyta</taxon>
        <taxon>Bacillariophyceae</taxon>
        <taxon>Bacillariophycidae</taxon>
        <taxon>Bacillariales</taxon>
        <taxon>Bacillariaceae</taxon>
        <taxon>Fragilariopsis</taxon>
    </lineage>
</organism>
<comment type="similarity">
    <text evidence="1">Belongs to the DeSI family.</text>
</comment>